<protein>
    <submittedName>
        <fullName evidence="11">Type II secretion system protein outC</fullName>
    </submittedName>
</protein>
<feature type="domain" description="Type II secretion system protein GspC N-terminal" evidence="10">
    <location>
        <begin position="68"/>
        <end position="166"/>
    </location>
</feature>
<reference evidence="11 12" key="1">
    <citation type="submission" date="2012-11" db="EMBL/GenBank/DDBJ databases">
        <authorList>
            <person name="Linke B."/>
        </authorList>
    </citation>
    <scope>NUCLEOTIDE SEQUENCE [LARGE SCALE GENOMIC DNA]</scope>
    <source>
        <strain evidence="12">CFBP 1232</strain>
    </source>
</reference>
<evidence type="ECO:0000259" key="10">
    <source>
        <dbReference type="Pfam" id="PF11356"/>
    </source>
</evidence>
<reference evidence="11 12" key="2">
    <citation type="submission" date="2013-04" db="EMBL/GenBank/DDBJ databases">
        <title>Comparative genomics of 12 strains of Erwinia amylovora identifies a pan-genome with a large conserved core and provides insights into host specificity.</title>
        <authorList>
            <person name="Mann R.A."/>
            <person name="Smits T.H.M."/>
            <person name="Buehlmann A."/>
            <person name="Blom J."/>
            <person name="Goesmann A."/>
            <person name="Frey J.E."/>
            <person name="Plummer K.M."/>
            <person name="Beer S.V."/>
            <person name="Luck J."/>
            <person name="Duffy B."/>
            <person name="Rodoni B."/>
        </authorList>
    </citation>
    <scope>NUCLEOTIDE SEQUENCE [LARGE SCALE GENOMIC DNA]</scope>
    <source>
        <strain evidence="12">CFBP 1232</strain>
    </source>
</reference>
<dbReference type="Pfam" id="PF11356">
    <property type="entry name" value="T2SSC"/>
    <property type="match status" value="1"/>
</dbReference>
<proteinExistence type="predicted"/>
<keyword evidence="7 9" id="KW-1133">Transmembrane helix</keyword>
<keyword evidence="2" id="KW-0813">Transport</keyword>
<dbReference type="AlphaFoldDB" id="A0A831A3J0"/>
<comment type="caution">
    <text evidence="11">The sequence shown here is derived from an EMBL/GenBank/DDBJ whole genome shotgun (WGS) entry which is preliminary data.</text>
</comment>
<evidence type="ECO:0000256" key="3">
    <source>
        <dbReference type="ARBA" id="ARBA00022475"/>
    </source>
</evidence>
<dbReference type="GeneID" id="97607030"/>
<keyword evidence="5 9" id="KW-0812">Transmembrane</keyword>
<organism evidence="11 12">
    <name type="scientific">Erwinia amylovora NBRC 12687 = CFBP 1232</name>
    <dbReference type="NCBI Taxonomy" id="1219359"/>
    <lineage>
        <taxon>Bacteria</taxon>
        <taxon>Pseudomonadati</taxon>
        <taxon>Pseudomonadota</taxon>
        <taxon>Gammaproteobacteria</taxon>
        <taxon>Enterobacterales</taxon>
        <taxon>Erwiniaceae</taxon>
        <taxon>Erwinia</taxon>
    </lineage>
</organism>
<dbReference type="RefSeq" id="WP_004159684.1">
    <property type="nucleotide sequence ID" value="NZ_BAYW01000010.1"/>
</dbReference>
<keyword evidence="8 9" id="KW-0472">Membrane</keyword>
<evidence type="ECO:0000256" key="9">
    <source>
        <dbReference type="SAM" id="Phobius"/>
    </source>
</evidence>
<evidence type="ECO:0000313" key="12">
    <source>
        <dbReference type="Proteomes" id="UP000013111"/>
    </source>
</evidence>
<keyword evidence="4" id="KW-0997">Cell inner membrane</keyword>
<evidence type="ECO:0000256" key="5">
    <source>
        <dbReference type="ARBA" id="ARBA00022692"/>
    </source>
</evidence>
<feature type="transmembrane region" description="Helical" evidence="9">
    <location>
        <begin position="20"/>
        <end position="38"/>
    </location>
</feature>
<gene>
    <name evidence="11" type="primary">outC</name>
    <name evidence="11" type="ORF">BN437_2969</name>
</gene>
<evidence type="ECO:0000256" key="4">
    <source>
        <dbReference type="ARBA" id="ARBA00022519"/>
    </source>
</evidence>
<evidence type="ECO:0000256" key="1">
    <source>
        <dbReference type="ARBA" id="ARBA00004533"/>
    </source>
</evidence>
<evidence type="ECO:0000256" key="7">
    <source>
        <dbReference type="ARBA" id="ARBA00022989"/>
    </source>
</evidence>
<name>A0A831A3J0_ERWAM</name>
<dbReference type="Proteomes" id="UP000013111">
    <property type="component" value="Unassembled WGS sequence"/>
</dbReference>
<dbReference type="GO" id="GO:0005886">
    <property type="term" value="C:plasma membrane"/>
    <property type="evidence" value="ECO:0007669"/>
    <property type="project" value="UniProtKB-SubCell"/>
</dbReference>
<keyword evidence="6" id="KW-0653">Protein transport</keyword>
<comment type="subcellular location">
    <subcellularLocation>
        <location evidence="1">Cell inner membrane</location>
    </subcellularLocation>
</comment>
<evidence type="ECO:0000256" key="8">
    <source>
        <dbReference type="ARBA" id="ARBA00023136"/>
    </source>
</evidence>
<accession>A0A831A3J0</accession>
<sequence>MNSLSDSALISYLKRMASPGALYFLSVMLPLAVLGFSFKFSAPPPLPLTVVQQPLPEPEAGNAPDGYTRLSVLSLFAPRPQKEPAPLQQDESDDQMLRAPESTLPVKVTGLLSSNVESHSIAIVQHNQQQLTLGVGEALPDTTATIVRIFPQRIIIRHRGKFEALTMK</sequence>
<keyword evidence="3" id="KW-1003">Cell membrane</keyword>
<dbReference type="EMBL" id="CAPB01000035">
    <property type="protein sequence ID" value="CCO94879.1"/>
    <property type="molecule type" value="Genomic_DNA"/>
</dbReference>
<evidence type="ECO:0000313" key="11">
    <source>
        <dbReference type="EMBL" id="CCO94879.1"/>
    </source>
</evidence>
<evidence type="ECO:0000256" key="2">
    <source>
        <dbReference type="ARBA" id="ARBA00022448"/>
    </source>
</evidence>
<dbReference type="GO" id="GO:0015031">
    <property type="term" value="P:protein transport"/>
    <property type="evidence" value="ECO:0007669"/>
    <property type="project" value="UniProtKB-KW"/>
</dbReference>
<dbReference type="InterPro" id="IPR024961">
    <property type="entry name" value="T2SS_GspC_N"/>
</dbReference>
<dbReference type="Gene3D" id="2.30.30.830">
    <property type="match status" value="1"/>
</dbReference>
<evidence type="ECO:0000256" key="6">
    <source>
        <dbReference type="ARBA" id="ARBA00022927"/>
    </source>
</evidence>